<keyword evidence="1" id="KW-0812">Transmembrane</keyword>
<evidence type="ECO:0000256" key="1">
    <source>
        <dbReference type="SAM" id="Phobius"/>
    </source>
</evidence>
<dbReference type="AlphaFoldDB" id="A0A9Q9B8Q4"/>
<proteinExistence type="predicted"/>
<name>A0A9Q9B8Q4_9PEZI</name>
<evidence type="ECO:0000313" key="3">
    <source>
        <dbReference type="Proteomes" id="UP001056384"/>
    </source>
</evidence>
<dbReference type="Proteomes" id="UP001056384">
    <property type="component" value="Chromosome 11"/>
</dbReference>
<keyword evidence="1" id="KW-0472">Membrane</keyword>
<evidence type="ECO:0000313" key="2">
    <source>
        <dbReference type="EMBL" id="USW58421.1"/>
    </source>
</evidence>
<sequence>MDPATIAWGVIVWPAVYIGWSIYKKYKAEKEEKESEDKK</sequence>
<keyword evidence="1" id="KW-1133">Transmembrane helix</keyword>
<organism evidence="2 3">
    <name type="scientific">Septoria linicola</name>
    <dbReference type="NCBI Taxonomy" id="215465"/>
    <lineage>
        <taxon>Eukaryota</taxon>
        <taxon>Fungi</taxon>
        <taxon>Dikarya</taxon>
        <taxon>Ascomycota</taxon>
        <taxon>Pezizomycotina</taxon>
        <taxon>Dothideomycetes</taxon>
        <taxon>Dothideomycetidae</taxon>
        <taxon>Mycosphaerellales</taxon>
        <taxon>Mycosphaerellaceae</taxon>
        <taxon>Septoria</taxon>
    </lineage>
</organism>
<dbReference type="EMBL" id="CP099428">
    <property type="protein sequence ID" value="USW58421.1"/>
    <property type="molecule type" value="Genomic_DNA"/>
</dbReference>
<keyword evidence="3" id="KW-1185">Reference proteome</keyword>
<feature type="transmembrane region" description="Helical" evidence="1">
    <location>
        <begin position="6"/>
        <end position="23"/>
    </location>
</feature>
<accession>A0A9Q9B8Q4</accession>
<protein>
    <submittedName>
        <fullName evidence="2">Uncharacterized protein</fullName>
    </submittedName>
</protein>
<reference evidence="2" key="1">
    <citation type="submission" date="2022-06" db="EMBL/GenBank/DDBJ databases">
        <title>Complete genome sequences of two strains of the flax pathogen Septoria linicola.</title>
        <authorList>
            <person name="Lapalu N."/>
            <person name="Simon A."/>
            <person name="Demenou B."/>
            <person name="Paumier D."/>
            <person name="Guillot M.-P."/>
            <person name="Gout L."/>
            <person name="Valade R."/>
        </authorList>
    </citation>
    <scope>NUCLEOTIDE SEQUENCE</scope>
    <source>
        <strain evidence="2">SE15195</strain>
    </source>
</reference>
<gene>
    <name evidence="2" type="ORF">Slin15195_G117400</name>
</gene>